<feature type="non-terminal residue" evidence="1">
    <location>
        <position position="1"/>
    </location>
</feature>
<proteinExistence type="predicted"/>
<evidence type="ECO:0000313" key="2">
    <source>
        <dbReference type="Proteomes" id="UP001233999"/>
    </source>
</evidence>
<comment type="caution">
    <text evidence="1">The sequence shown here is derived from an EMBL/GenBank/DDBJ whole genome shotgun (WGS) entry which is preliminary data.</text>
</comment>
<name>A0AAD8E3D8_DIPPU</name>
<reference evidence="1" key="2">
    <citation type="submission" date="2023-05" db="EMBL/GenBank/DDBJ databases">
        <authorList>
            <person name="Fouks B."/>
        </authorList>
    </citation>
    <scope>NUCLEOTIDE SEQUENCE</scope>
    <source>
        <strain evidence="1">Stay&amp;Tobe</strain>
        <tissue evidence="1">Testes</tissue>
    </source>
</reference>
<dbReference type="AlphaFoldDB" id="A0AAD8E3D8"/>
<dbReference type="Proteomes" id="UP001233999">
    <property type="component" value="Unassembled WGS sequence"/>
</dbReference>
<organism evidence="1 2">
    <name type="scientific">Diploptera punctata</name>
    <name type="common">Pacific beetle cockroach</name>
    <dbReference type="NCBI Taxonomy" id="6984"/>
    <lineage>
        <taxon>Eukaryota</taxon>
        <taxon>Metazoa</taxon>
        <taxon>Ecdysozoa</taxon>
        <taxon>Arthropoda</taxon>
        <taxon>Hexapoda</taxon>
        <taxon>Insecta</taxon>
        <taxon>Pterygota</taxon>
        <taxon>Neoptera</taxon>
        <taxon>Polyneoptera</taxon>
        <taxon>Dictyoptera</taxon>
        <taxon>Blattodea</taxon>
        <taxon>Blaberoidea</taxon>
        <taxon>Blaberidae</taxon>
        <taxon>Diplopterinae</taxon>
        <taxon>Diploptera</taxon>
    </lineage>
</organism>
<feature type="non-terminal residue" evidence="1">
    <location>
        <position position="53"/>
    </location>
</feature>
<protein>
    <submittedName>
        <fullName evidence="1">Uncharacterized protein</fullName>
    </submittedName>
</protein>
<dbReference type="EMBL" id="JASPKZ010009837">
    <property type="protein sequence ID" value="KAJ9575471.1"/>
    <property type="molecule type" value="Genomic_DNA"/>
</dbReference>
<evidence type="ECO:0000313" key="1">
    <source>
        <dbReference type="EMBL" id="KAJ9575471.1"/>
    </source>
</evidence>
<reference evidence="1" key="1">
    <citation type="journal article" date="2023" name="IScience">
        <title>Live-bearing cockroach genome reveals convergent evolutionary mechanisms linked to viviparity in insects and beyond.</title>
        <authorList>
            <person name="Fouks B."/>
            <person name="Harrison M.C."/>
            <person name="Mikhailova A.A."/>
            <person name="Marchal E."/>
            <person name="English S."/>
            <person name="Carruthers M."/>
            <person name="Jennings E.C."/>
            <person name="Chiamaka E.L."/>
            <person name="Frigard R.A."/>
            <person name="Pippel M."/>
            <person name="Attardo G.M."/>
            <person name="Benoit J.B."/>
            <person name="Bornberg-Bauer E."/>
            <person name="Tobe S.S."/>
        </authorList>
    </citation>
    <scope>NUCLEOTIDE SEQUENCE</scope>
    <source>
        <strain evidence="1">Stay&amp;Tobe</strain>
    </source>
</reference>
<sequence>HSNIDSFTGLRKICLLDSYMDFDIYKMFSPFFRLQNHQLQKIEPEDFKLYSKQ</sequence>
<gene>
    <name evidence="1" type="ORF">L9F63_007676</name>
</gene>
<accession>A0AAD8E3D8</accession>
<keyword evidence="2" id="KW-1185">Reference proteome</keyword>